<accession>A0A8S9TSA7</accession>
<protein>
    <submittedName>
        <fullName evidence="2">DDE superfamily endonuclease</fullName>
    </submittedName>
</protein>
<dbReference type="AlphaFoldDB" id="A0A8S9TSA7"/>
<keyword evidence="2" id="KW-0540">Nuclease</keyword>
<comment type="caution">
    <text evidence="2">The sequence shown here is derived from an EMBL/GenBank/DDBJ whole genome shotgun (WGS) entry which is preliminary data.</text>
</comment>
<dbReference type="PANTHER" id="PTHR19303:SF57">
    <property type="entry name" value="HTH CENPB-TYPE DOMAIN-CONTAINING PROTEIN"/>
    <property type="match status" value="1"/>
</dbReference>
<gene>
    <name evidence="2" type="ORF">GN958_ATG19324</name>
</gene>
<dbReference type="InterPro" id="IPR004875">
    <property type="entry name" value="DDE_SF_endonuclease_dom"/>
</dbReference>
<keyword evidence="2" id="KW-0378">Hydrolase</keyword>
<dbReference type="GO" id="GO:0005634">
    <property type="term" value="C:nucleus"/>
    <property type="evidence" value="ECO:0007669"/>
    <property type="project" value="TreeGrafter"/>
</dbReference>
<proteinExistence type="predicted"/>
<dbReference type="GO" id="GO:0003677">
    <property type="term" value="F:DNA binding"/>
    <property type="evidence" value="ECO:0007669"/>
    <property type="project" value="TreeGrafter"/>
</dbReference>
<keyword evidence="2" id="KW-0255">Endonuclease</keyword>
<dbReference type="PANTHER" id="PTHR19303">
    <property type="entry name" value="TRANSPOSON"/>
    <property type="match status" value="1"/>
</dbReference>
<name>A0A8S9TSA7_PHYIN</name>
<evidence type="ECO:0000313" key="3">
    <source>
        <dbReference type="Proteomes" id="UP000704712"/>
    </source>
</evidence>
<organism evidence="2 3">
    <name type="scientific">Phytophthora infestans</name>
    <name type="common">Potato late blight agent</name>
    <name type="synonym">Botrytis infestans</name>
    <dbReference type="NCBI Taxonomy" id="4787"/>
    <lineage>
        <taxon>Eukaryota</taxon>
        <taxon>Sar</taxon>
        <taxon>Stramenopiles</taxon>
        <taxon>Oomycota</taxon>
        <taxon>Peronosporomycetes</taxon>
        <taxon>Peronosporales</taxon>
        <taxon>Peronosporaceae</taxon>
        <taxon>Phytophthora</taxon>
    </lineage>
</organism>
<dbReference type="InterPro" id="IPR050863">
    <property type="entry name" value="CenT-Element_Derived"/>
</dbReference>
<dbReference type="Pfam" id="PF03184">
    <property type="entry name" value="DDE_1"/>
    <property type="match status" value="1"/>
</dbReference>
<evidence type="ECO:0000259" key="1">
    <source>
        <dbReference type="Pfam" id="PF03184"/>
    </source>
</evidence>
<feature type="domain" description="DDE-1" evidence="1">
    <location>
        <begin position="250"/>
        <end position="320"/>
    </location>
</feature>
<dbReference type="GO" id="GO:0004519">
    <property type="term" value="F:endonuclease activity"/>
    <property type="evidence" value="ECO:0007669"/>
    <property type="project" value="UniProtKB-KW"/>
</dbReference>
<dbReference type="EMBL" id="JAACNO010002739">
    <property type="protein sequence ID" value="KAF4131380.1"/>
    <property type="molecule type" value="Genomic_DNA"/>
</dbReference>
<reference evidence="2" key="1">
    <citation type="submission" date="2020-03" db="EMBL/GenBank/DDBJ databases">
        <title>Hybrid Assembly of Korean Phytophthora infestans isolates.</title>
        <authorList>
            <person name="Prokchorchik M."/>
            <person name="Lee Y."/>
            <person name="Seo J."/>
            <person name="Cho J.-H."/>
            <person name="Park Y.-E."/>
            <person name="Jang D.-C."/>
            <person name="Im J.-S."/>
            <person name="Choi J.-G."/>
            <person name="Park H.-J."/>
            <person name="Lee G.-B."/>
            <person name="Lee Y.-G."/>
            <person name="Hong S.-Y."/>
            <person name="Cho K."/>
            <person name="Sohn K.H."/>
        </authorList>
    </citation>
    <scope>NUCLEOTIDE SEQUENCE</scope>
    <source>
        <strain evidence="2">KR_2_A2</strain>
    </source>
</reference>
<dbReference type="Proteomes" id="UP000704712">
    <property type="component" value="Unassembled WGS sequence"/>
</dbReference>
<sequence length="356" mass="40273">MTPAPIVQMTRRPKNKNKSKLRGLLRLGEASSVVALAAELGVHRTTMYRWMRQKNALASAAPNKYYASVPSRQNLYVKHPNLEQRFDGELFASRSRGANIEFLRRFLKRNRLSIRRITHKGRKIRSDMELVASKFSHSIQYAIEECGALSYATGPSKYGSVLNMDQTAIYIDMNGKTTIDFVGTPTVDVRQVFAGIPGGPVSQDVWNPSFGHSSCEHTVQKKAFCNEAVMQEWIQRMNSVRTVLEEDCCTQVEFVPPGITGLAQPMDVAVMKPFKDYVRYLAYHIDHEFPKTPQEKRQLISRFVAEGWASISPATIRKGFAKSGILPTGPRDIEDRFRVPTYAEEEAPILEVDQEE</sequence>
<evidence type="ECO:0000313" key="2">
    <source>
        <dbReference type="EMBL" id="KAF4131380.1"/>
    </source>
</evidence>